<accession>A0A7X8TQT8</accession>
<sequence length="328" mass="35484">MAKYLVTGGGGFIGSHLVEALILQGHSVRVVDNFVHGQITELMGRCELRVEDICDFGVMRSAMENVDGCFHLAAVAPERTLEVTKSAEETLVNDHWAVAHQVNLLGSIRVLEAAKKAKTPVVYASSAAVYGDNADLPLSERSTARPLTAYGADKLATELHARVASLLHGVPTTGLRLFNVFGPRQNPQSSYSNVISIFIKQVLAQKPLEVHGDGEQVRDFIYVDDAVRFLCAAMANASTNADIFNVCRGEALSVNQLASIIMSLADQRVAVYHQAPRRGDIRTSIGSPMRAGCELGCFATTSVIQGLRNLIAHQRDFAEPNVLRAQST</sequence>
<keyword evidence="3" id="KW-1185">Reference proteome</keyword>
<feature type="domain" description="NAD-dependent epimerase/dehydratase" evidence="1">
    <location>
        <begin position="5"/>
        <end position="247"/>
    </location>
</feature>
<evidence type="ECO:0000313" key="2">
    <source>
        <dbReference type="EMBL" id="NLS12917.1"/>
    </source>
</evidence>
<proteinExistence type="predicted"/>
<evidence type="ECO:0000259" key="1">
    <source>
        <dbReference type="Pfam" id="PF01370"/>
    </source>
</evidence>
<dbReference type="PANTHER" id="PTHR43245">
    <property type="entry name" value="BIFUNCTIONAL POLYMYXIN RESISTANCE PROTEIN ARNA"/>
    <property type="match status" value="1"/>
</dbReference>
<dbReference type="RefSeq" id="WP_168836016.1">
    <property type="nucleotide sequence ID" value="NZ_JABAIK010000007.1"/>
</dbReference>
<dbReference type="EMBL" id="JABAIK010000007">
    <property type="protein sequence ID" value="NLS12917.1"/>
    <property type="molecule type" value="Genomic_DNA"/>
</dbReference>
<dbReference type="Pfam" id="PF01370">
    <property type="entry name" value="Epimerase"/>
    <property type="match status" value="1"/>
</dbReference>
<protein>
    <submittedName>
        <fullName evidence="2">NAD-dependent epimerase/dehydratase family protein</fullName>
    </submittedName>
</protein>
<gene>
    <name evidence="2" type="ORF">HGP28_08445</name>
</gene>
<dbReference type="Gene3D" id="3.40.50.720">
    <property type="entry name" value="NAD(P)-binding Rossmann-like Domain"/>
    <property type="match status" value="1"/>
</dbReference>
<comment type="caution">
    <text evidence="2">The sequence shown here is derived from an EMBL/GenBank/DDBJ whole genome shotgun (WGS) entry which is preliminary data.</text>
</comment>
<evidence type="ECO:0000313" key="3">
    <source>
        <dbReference type="Proteomes" id="UP000535589"/>
    </source>
</evidence>
<organism evidence="2 3">
    <name type="scientific">Vibrio agarilyticus</name>
    <dbReference type="NCBI Taxonomy" id="2726741"/>
    <lineage>
        <taxon>Bacteria</taxon>
        <taxon>Pseudomonadati</taxon>
        <taxon>Pseudomonadota</taxon>
        <taxon>Gammaproteobacteria</taxon>
        <taxon>Vibrionales</taxon>
        <taxon>Vibrionaceae</taxon>
        <taxon>Vibrio</taxon>
    </lineage>
</organism>
<dbReference type="InterPro" id="IPR001509">
    <property type="entry name" value="Epimerase_deHydtase"/>
</dbReference>
<dbReference type="InterPro" id="IPR050177">
    <property type="entry name" value="Lipid_A_modif_metabolic_enz"/>
</dbReference>
<dbReference type="PANTHER" id="PTHR43245:SF13">
    <property type="entry name" value="UDP-D-APIOSE_UDP-D-XYLOSE SYNTHASE 2"/>
    <property type="match status" value="1"/>
</dbReference>
<reference evidence="2 3" key="1">
    <citation type="submission" date="2020-04" db="EMBL/GenBank/DDBJ databases">
        <title>Vibrio sp. SM6, a novel species isolated from seawater.</title>
        <authorList>
            <person name="Wang X."/>
        </authorList>
    </citation>
    <scope>NUCLEOTIDE SEQUENCE [LARGE SCALE GENOMIC DNA]</scope>
    <source>
        <strain evidence="2 3">SM6</strain>
    </source>
</reference>
<dbReference type="AlphaFoldDB" id="A0A7X8TQT8"/>
<name>A0A7X8TQT8_9VIBR</name>
<dbReference type="Proteomes" id="UP000535589">
    <property type="component" value="Unassembled WGS sequence"/>
</dbReference>
<dbReference type="InterPro" id="IPR036291">
    <property type="entry name" value="NAD(P)-bd_dom_sf"/>
</dbReference>
<dbReference type="Gene3D" id="3.90.25.10">
    <property type="entry name" value="UDP-galactose 4-epimerase, domain 1"/>
    <property type="match status" value="1"/>
</dbReference>
<dbReference type="SUPFAM" id="SSF51735">
    <property type="entry name" value="NAD(P)-binding Rossmann-fold domains"/>
    <property type="match status" value="1"/>
</dbReference>